<gene>
    <name evidence="4" type="ORF">DICVIV_02401</name>
</gene>
<dbReference type="Proteomes" id="UP000053766">
    <property type="component" value="Unassembled WGS sequence"/>
</dbReference>
<accession>A0A0D8Y5C0</accession>
<dbReference type="GO" id="GO:0045087">
    <property type="term" value="P:innate immune response"/>
    <property type="evidence" value="ECO:0007669"/>
    <property type="project" value="TreeGrafter"/>
</dbReference>
<sequence length="281" mass="31268">MFLVLLAISLCSTSTSLHILPQKVPAVENTNGISYALDLSQLVSPTTFQCIRRYGYNVVFLRAYSPYNQGQVDPNIVSNIKNAFYAGLGTEVYMTPQPNSVKTGIQQFDEMYSYLTTSGIKVRTVWIQVTSPINWSYTIARNTNFIRNILNRARQYGVNVGIYTNVYDWNQITNGLVVNNAMLWYWNVFGPGISGESSSDFGDFRSFGGWNKVMVKQFAQVESVCGVTVNRDIYKTASMPSSIGISKLTAPIEKSESMKPQEIVVGGLGLSDTSTFAEKKQ</sequence>
<dbReference type="InterPro" id="IPR002053">
    <property type="entry name" value="Glyco_hydro_25"/>
</dbReference>
<dbReference type="AlphaFoldDB" id="A0A0D8Y5C0"/>
<evidence type="ECO:0000256" key="2">
    <source>
        <dbReference type="ARBA" id="ARBA00022729"/>
    </source>
</evidence>
<name>A0A0D8Y5C0_DICVI</name>
<evidence type="ECO:0000313" key="5">
    <source>
        <dbReference type="Proteomes" id="UP000053766"/>
    </source>
</evidence>
<dbReference type="EMBL" id="KN716184">
    <property type="protein sequence ID" value="KJH51387.1"/>
    <property type="molecule type" value="Genomic_DNA"/>
</dbReference>
<protein>
    <recommendedName>
        <fullName evidence="6">Glycosyl hydrolase family 25</fullName>
    </recommendedName>
</protein>
<dbReference type="Gene3D" id="3.20.20.80">
    <property type="entry name" value="Glycosidases"/>
    <property type="match status" value="1"/>
</dbReference>
<evidence type="ECO:0000256" key="3">
    <source>
        <dbReference type="SAM" id="SignalP"/>
    </source>
</evidence>
<dbReference type="PANTHER" id="PTHR23208:SF36">
    <property type="entry name" value="LYSOZYME-RELATED"/>
    <property type="match status" value="1"/>
</dbReference>
<dbReference type="GO" id="GO:0007165">
    <property type="term" value="P:signal transduction"/>
    <property type="evidence" value="ECO:0007669"/>
    <property type="project" value="TreeGrafter"/>
</dbReference>
<dbReference type="InterPro" id="IPR051595">
    <property type="entry name" value="GH25_Enzymes"/>
</dbReference>
<evidence type="ECO:0000256" key="1">
    <source>
        <dbReference type="ARBA" id="ARBA00010646"/>
    </source>
</evidence>
<keyword evidence="2 3" id="KW-0732">Signal</keyword>
<keyword evidence="5" id="KW-1185">Reference proteome</keyword>
<proteinExistence type="inferred from homology"/>
<evidence type="ECO:0008006" key="6">
    <source>
        <dbReference type="Google" id="ProtNLM"/>
    </source>
</evidence>
<dbReference type="OrthoDB" id="25039at2759"/>
<evidence type="ECO:0000313" key="4">
    <source>
        <dbReference type="EMBL" id="KJH51387.1"/>
    </source>
</evidence>
<organism evidence="4 5">
    <name type="scientific">Dictyocaulus viviparus</name>
    <name type="common">Bovine lungworm</name>
    <dbReference type="NCBI Taxonomy" id="29172"/>
    <lineage>
        <taxon>Eukaryota</taxon>
        <taxon>Metazoa</taxon>
        <taxon>Ecdysozoa</taxon>
        <taxon>Nematoda</taxon>
        <taxon>Chromadorea</taxon>
        <taxon>Rhabditida</taxon>
        <taxon>Rhabditina</taxon>
        <taxon>Rhabditomorpha</taxon>
        <taxon>Strongyloidea</taxon>
        <taxon>Metastrongylidae</taxon>
        <taxon>Dictyocaulus</taxon>
    </lineage>
</organism>
<comment type="similarity">
    <text evidence="1">Belongs to the glycosyl hydrolase 25 family.</text>
</comment>
<dbReference type="PANTHER" id="PTHR23208">
    <property type="entry name" value="LYSOZYME PROTEIN"/>
    <property type="match status" value="1"/>
</dbReference>
<dbReference type="GO" id="GO:0009253">
    <property type="term" value="P:peptidoglycan catabolic process"/>
    <property type="evidence" value="ECO:0007669"/>
    <property type="project" value="InterPro"/>
</dbReference>
<dbReference type="GO" id="GO:0016998">
    <property type="term" value="P:cell wall macromolecule catabolic process"/>
    <property type="evidence" value="ECO:0007669"/>
    <property type="project" value="InterPro"/>
</dbReference>
<reference evidence="4 5" key="1">
    <citation type="submission" date="2013-11" db="EMBL/GenBank/DDBJ databases">
        <title>Draft genome of the bovine lungworm Dictyocaulus viviparus.</title>
        <authorList>
            <person name="Mitreva M."/>
        </authorList>
    </citation>
    <scope>NUCLEOTIDE SEQUENCE [LARGE SCALE GENOMIC DNA]</scope>
    <source>
        <strain evidence="4 5">HannoverDv2000</strain>
    </source>
</reference>
<reference evidence="5" key="2">
    <citation type="journal article" date="2016" name="Sci. Rep.">
        <title>Dictyocaulus viviparus genome, variome and transcriptome elucidate lungworm biology and support future intervention.</title>
        <authorList>
            <person name="McNulty S.N."/>
            <person name="Strube C."/>
            <person name="Rosa B.A."/>
            <person name="Martin J.C."/>
            <person name="Tyagi R."/>
            <person name="Choi Y.J."/>
            <person name="Wang Q."/>
            <person name="Hallsworth Pepin K."/>
            <person name="Zhang X."/>
            <person name="Ozersky P."/>
            <person name="Wilson R.K."/>
            <person name="Sternberg P.W."/>
            <person name="Gasser R.B."/>
            <person name="Mitreva M."/>
        </authorList>
    </citation>
    <scope>NUCLEOTIDE SEQUENCE [LARGE SCALE GENOMIC DNA]</scope>
    <source>
        <strain evidence="5">HannoverDv2000</strain>
    </source>
</reference>
<dbReference type="CDD" id="cd06416">
    <property type="entry name" value="GH25_Lys1-like"/>
    <property type="match status" value="1"/>
</dbReference>
<dbReference type="PROSITE" id="PS51904">
    <property type="entry name" value="GLYCOSYL_HYDROL_F25_2"/>
    <property type="match status" value="1"/>
</dbReference>
<dbReference type="InterPro" id="IPR017853">
    <property type="entry name" value="GH"/>
</dbReference>
<dbReference type="GO" id="GO:0003796">
    <property type="term" value="F:lysozyme activity"/>
    <property type="evidence" value="ECO:0007669"/>
    <property type="project" value="InterPro"/>
</dbReference>
<dbReference type="SUPFAM" id="SSF51445">
    <property type="entry name" value="(Trans)glycosidases"/>
    <property type="match status" value="1"/>
</dbReference>
<feature type="signal peptide" evidence="3">
    <location>
        <begin position="1"/>
        <end position="16"/>
    </location>
</feature>
<feature type="chain" id="PRO_5002336206" description="Glycosyl hydrolase family 25" evidence="3">
    <location>
        <begin position="17"/>
        <end position="281"/>
    </location>
</feature>